<name>A0A6I3LL94_9FLAO</name>
<dbReference type="RefSeq" id="WP_155090989.1">
    <property type="nucleotide sequence ID" value="NZ_CP102754.1"/>
</dbReference>
<dbReference type="OrthoDB" id="1522602at2"/>
<keyword evidence="1" id="KW-0732">Signal</keyword>
<dbReference type="Proteomes" id="UP000438760">
    <property type="component" value="Unassembled WGS sequence"/>
</dbReference>
<feature type="domain" description="Type 9 secretion system plug protein N-terminal" evidence="2">
    <location>
        <begin position="30"/>
        <end position="150"/>
    </location>
</feature>
<feature type="signal peptide" evidence="1">
    <location>
        <begin position="1"/>
        <end position="19"/>
    </location>
</feature>
<proteinExistence type="predicted"/>
<dbReference type="InterPro" id="IPR031345">
    <property type="entry name" value="T9SS_Plug_N"/>
</dbReference>
<accession>A0A6I3LL94</accession>
<organism evidence="3 4">
    <name type="scientific">Myroides albus</name>
    <dbReference type="NCBI Taxonomy" id="2562892"/>
    <lineage>
        <taxon>Bacteria</taxon>
        <taxon>Pseudomonadati</taxon>
        <taxon>Bacteroidota</taxon>
        <taxon>Flavobacteriia</taxon>
        <taxon>Flavobacteriales</taxon>
        <taxon>Flavobacteriaceae</taxon>
        <taxon>Myroides</taxon>
    </lineage>
</organism>
<reference evidence="3 4" key="1">
    <citation type="submission" date="2019-11" db="EMBL/GenBank/DDBJ databases">
        <title>Genome of Strain BIT-d1.</title>
        <authorList>
            <person name="Yang Y."/>
        </authorList>
    </citation>
    <scope>NUCLEOTIDE SEQUENCE [LARGE SCALE GENOMIC DNA]</scope>
    <source>
        <strain evidence="3 4">BIT-d1</strain>
    </source>
</reference>
<protein>
    <submittedName>
        <fullName evidence="3">DUF5103 domain-containing protein</fullName>
    </submittedName>
</protein>
<evidence type="ECO:0000313" key="4">
    <source>
        <dbReference type="Proteomes" id="UP000438760"/>
    </source>
</evidence>
<evidence type="ECO:0000256" key="1">
    <source>
        <dbReference type="SAM" id="SignalP"/>
    </source>
</evidence>
<dbReference type="Pfam" id="PF17116">
    <property type="entry name" value="T9SS_plug_1st"/>
    <property type="match status" value="1"/>
</dbReference>
<keyword evidence="4" id="KW-1185">Reference proteome</keyword>
<dbReference type="AlphaFoldDB" id="A0A6I3LL94"/>
<evidence type="ECO:0000259" key="2">
    <source>
        <dbReference type="Pfam" id="PF17116"/>
    </source>
</evidence>
<dbReference type="EMBL" id="WMJX01000002">
    <property type="protein sequence ID" value="MTG96942.1"/>
    <property type="molecule type" value="Genomic_DNA"/>
</dbReference>
<sequence length="416" mass="48973">MLSKISILLCTLFTVVSMGQVPQNITVDYIKSASFMRGNQSTFPHFRLGESFTLEFDDLYGDESNYYYRVKAYNYDWTPSKLRTIEYIDGMDNQRIRSYENSFNTLQDYTHYSLTLPNSQYKITKSGNYALEIYDDQNEVVIRRKFVLYEDNAKVSLQVKRTRNLDFYDSKQRLEFSVPMGEAEYQNPMKNIKVAIFQNGRWDSFLHNIAPQYIIGTDLVYKYDEETQFWGGNQYLNFDNSDIRQVNNMIGATNVTNGIYNTYLHINESRRAKVYTYFPDLNGHFYPRMINQYKKVSTEGEYSWVYFSYSPELDMPENTDYYVTGMFNDYELTSSNKLVYNEEKDVYEKAILIKQGFTNFNYTATVDRKVAPEWNADGNFALTTNTYQVIVYYRGSIDLYDRAIGYGFINAQDITN</sequence>
<feature type="chain" id="PRO_5026283321" evidence="1">
    <location>
        <begin position="20"/>
        <end position="416"/>
    </location>
</feature>
<evidence type="ECO:0000313" key="3">
    <source>
        <dbReference type="EMBL" id="MTG96942.1"/>
    </source>
</evidence>
<comment type="caution">
    <text evidence="3">The sequence shown here is derived from an EMBL/GenBank/DDBJ whole genome shotgun (WGS) entry which is preliminary data.</text>
</comment>
<gene>
    <name evidence="3" type="ORF">GJV76_02085</name>
</gene>